<dbReference type="AlphaFoldDB" id="A0AAW2MSF8"/>
<dbReference type="InterPro" id="IPR040911">
    <property type="entry name" value="Exostosin_GT47"/>
</dbReference>
<organism evidence="2">
    <name type="scientific">Sesamum angustifolium</name>
    <dbReference type="NCBI Taxonomy" id="2727405"/>
    <lineage>
        <taxon>Eukaryota</taxon>
        <taxon>Viridiplantae</taxon>
        <taxon>Streptophyta</taxon>
        <taxon>Embryophyta</taxon>
        <taxon>Tracheophyta</taxon>
        <taxon>Spermatophyta</taxon>
        <taxon>Magnoliopsida</taxon>
        <taxon>eudicotyledons</taxon>
        <taxon>Gunneridae</taxon>
        <taxon>Pentapetalae</taxon>
        <taxon>asterids</taxon>
        <taxon>lamiids</taxon>
        <taxon>Lamiales</taxon>
        <taxon>Pedaliaceae</taxon>
        <taxon>Sesamum</taxon>
    </lineage>
</organism>
<proteinExistence type="predicted"/>
<dbReference type="Pfam" id="PF03016">
    <property type="entry name" value="Exostosin_GT47"/>
    <property type="match status" value="1"/>
</dbReference>
<gene>
    <name evidence="2" type="ORF">Sangu_1597100</name>
</gene>
<accession>A0AAW2MSF8</accession>
<reference evidence="2" key="2">
    <citation type="journal article" date="2024" name="Plant">
        <title>Genomic evolution and insights into agronomic trait innovations of Sesamum species.</title>
        <authorList>
            <person name="Miao H."/>
            <person name="Wang L."/>
            <person name="Qu L."/>
            <person name="Liu H."/>
            <person name="Sun Y."/>
            <person name="Le M."/>
            <person name="Wang Q."/>
            <person name="Wei S."/>
            <person name="Zheng Y."/>
            <person name="Lin W."/>
            <person name="Duan Y."/>
            <person name="Cao H."/>
            <person name="Xiong S."/>
            <person name="Wang X."/>
            <person name="Wei L."/>
            <person name="Li C."/>
            <person name="Ma Q."/>
            <person name="Ju M."/>
            <person name="Zhao R."/>
            <person name="Li G."/>
            <person name="Mu C."/>
            <person name="Tian Q."/>
            <person name="Mei H."/>
            <person name="Zhang T."/>
            <person name="Gao T."/>
            <person name="Zhang H."/>
        </authorList>
    </citation>
    <scope>NUCLEOTIDE SEQUENCE</scope>
    <source>
        <strain evidence="2">G01</strain>
    </source>
</reference>
<name>A0AAW2MSF8_9LAMI</name>
<evidence type="ECO:0000259" key="1">
    <source>
        <dbReference type="Pfam" id="PF03016"/>
    </source>
</evidence>
<dbReference type="EMBL" id="JACGWK010000009">
    <property type="protein sequence ID" value="KAL0334409.1"/>
    <property type="molecule type" value="Genomic_DNA"/>
</dbReference>
<sequence>MLILVYYQTPRFLEFGKTRILKKPILISSSTGEGVIWNKNTIKCGSDRPILKVFMYDLAPEFHFGLLGWKGDGKSVWPDIRAKVPEYPGGLNLQHSIEYWLTLDLLNSEFSENLRGRSAKRVHNSSEADVVFVPYFASLSYNRGSKLKSGEKKSTNAILQEKLVKWRWNKMERYNCSPSK</sequence>
<reference evidence="2" key="1">
    <citation type="submission" date="2020-06" db="EMBL/GenBank/DDBJ databases">
        <authorList>
            <person name="Li T."/>
            <person name="Hu X."/>
            <person name="Zhang T."/>
            <person name="Song X."/>
            <person name="Zhang H."/>
            <person name="Dai N."/>
            <person name="Sheng W."/>
            <person name="Hou X."/>
            <person name="Wei L."/>
        </authorList>
    </citation>
    <scope>NUCLEOTIDE SEQUENCE</scope>
    <source>
        <strain evidence="2">G01</strain>
        <tissue evidence="2">Leaf</tissue>
    </source>
</reference>
<protein>
    <recommendedName>
        <fullName evidence="1">Exostosin GT47 domain-containing protein</fullName>
    </recommendedName>
</protein>
<comment type="caution">
    <text evidence="2">The sequence shown here is derived from an EMBL/GenBank/DDBJ whole genome shotgun (WGS) entry which is preliminary data.</text>
</comment>
<feature type="domain" description="Exostosin GT47" evidence="1">
    <location>
        <begin position="51"/>
        <end position="173"/>
    </location>
</feature>
<evidence type="ECO:0000313" key="2">
    <source>
        <dbReference type="EMBL" id="KAL0334409.1"/>
    </source>
</evidence>